<comment type="caution">
    <text evidence="4">The sequence shown here is derived from an EMBL/GenBank/DDBJ whole genome shotgun (WGS) entry which is preliminary data.</text>
</comment>
<evidence type="ECO:0000259" key="3">
    <source>
        <dbReference type="PROSITE" id="PS51783"/>
    </source>
</evidence>
<proteinExistence type="predicted"/>
<dbReference type="InterPro" id="IPR050865">
    <property type="entry name" value="BEACH_Domain"/>
</dbReference>
<organism evidence="4 5">
    <name type="scientific">Takifugu flavidus</name>
    <name type="common">sansaifugu</name>
    <dbReference type="NCBI Taxonomy" id="433684"/>
    <lineage>
        <taxon>Eukaryota</taxon>
        <taxon>Metazoa</taxon>
        <taxon>Chordata</taxon>
        <taxon>Craniata</taxon>
        <taxon>Vertebrata</taxon>
        <taxon>Euteleostomi</taxon>
        <taxon>Actinopterygii</taxon>
        <taxon>Neopterygii</taxon>
        <taxon>Teleostei</taxon>
        <taxon>Neoteleostei</taxon>
        <taxon>Acanthomorphata</taxon>
        <taxon>Eupercaria</taxon>
        <taxon>Tetraodontiformes</taxon>
        <taxon>Tetradontoidea</taxon>
        <taxon>Tetraodontidae</taxon>
        <taxon>Takifugu</taxon>
    </lineage>
</organism>
<protein>
    <submittedName>
        <fullName evidence="4">Lipopolysaccharide-responsive and beige-like anchor protein</fullName>
    </submittedName>
</protein>
<evidence type="ECO:0000313" key="5">
    <source>
        <dbReference type="Proteomes" id="UP000324091"/>
    </source>
</evidence>
<feature type="region of interest" description="Disordered" evidence="2">
    <location>
        <begin position="157"/>
        <end position="185"/>
    </location>
</feature>
<dbReference type="InterPro" id="IPR011993">
    <property type="entry name" value="PH-like_dom_sf"/>
</dbReference>
<accession>A0A5C6MZA9</accession>
<keyword evidence="1" id="KW-0853">WD repeat</keyword>
<dbReference type="PANTHER" id="PTHR13743:SF64">
    <property type="entry name" value="LIPOPOLYSACCHARIDE-RESPONSIVE AND BEIGE-LIKE ANCHOR PROTEIN"/>
    <property type="match status" value="1"/>
</dbReference>
<evidence type="ECO:0000313" key="4">
    <source>
        <dbReference type="EMBL" id="TWW58787.1"/>
    </source>
</evidence>
<dbReference type="AlphaFoldDB" id="A0A5C6MZA9"/>
<sequence length="258" mass="29040">MGYGKRGEVRLLSHTMKDHLVRVANEAEFILSRQRTEDIHKHAEFESACAQYTADKRDEERMCDHLIRAAKYRDHVTAMQLIQKIVNILTDKHGAWGSSPTSSRPREFWRLDYWEDDLRRRRRFIRNPFGSTHSEATLKAAADHVSEEDILRGKQPIRGQALAHQNSESETLLDGDDDTLSSLDEKDLDNVTGPVNLSTNAQLVAPAAVLKGTLSVTASELYFEVDEDDPGFKAIDPKVRDSGSIDPASVTGEPRMRG</sequence>
<dbReference type="GO" id="GO:0016020">
    <property type="term" value="C:membrane"/>
    <property type="evidence" value="ECO:0007669"/>
    <property type="project" value="TreeGrafter"/>
</dbReference>
<dbReference type="PANTHER" id="PTHR13743">
    <property type="entry name" value="BEIGE/BEACH-RELATED"/>
    <property type="match status" value="1"/>
</dbReference>
<feature type="domain" description="BEACH-type PH" evidence="3">
    <location>
        <begin position="190"/>
        <end position="258"/>
    </location>
</feature>
<dbReference type="InterPro" id="IPR023362">
    <property type="entry name" value="PH-BEACH_dom"/>
</dbReference>
<feature type="region of interest" description="Disordered" evidence="2">
    <location>
        <begin position="227"/>
        <end position="258"/>
    </location>
</feature>
<dbReference type="GO" id="GO:0008104">
    <property type="term" value="P:intracellular protein localization"/>
    <property type="evidence" value="ECO:0007669"/>
    <property type="project" value="TreeGrafter"/>
</dbReference>
<dbReference type="Proteomes" id="UP000324091">
    <property type="component" value="Chromosome 6"/>
</dbReference>
<dbReference type="GO" id="GO:0005829">
    <property type="term" value="C:cytosol"/>
    <property type="evidence" value="ECO:0007669"/>
    <property type="project" value="TreeGrafter"/>
</dbReference>
<name>A0A5C6MZA9_9TELE</name>
<evidence type="ECO:0000256" key="2">
    <source>
        <dbReference type="SAM" id="MobiDB-lite"/>
    </source>
</evidence>
<gene>
    <name evidence="4" type="ORF">D4764_06G0003170</name>
</gene>
<dbReference type="Gene3D" id="2.30.29.30">
    <property type="entry name" value="Pleckstrin-homology domain (PH domain)/Phosphotyrosine-binding domain (PTB)"/>
    <property type="match status" value="1"/>
</dbReference>
<evidence type="ECO:0000256" key="1">
    <source>
        <dbReference type="ARBA" id="ARBA00022574"/>
    </source>
</evidence>
<dbReference type="InterPro" id="IPR010508">
    <property type="entry name" value="NBEA-like_DUF1088"/>
</dbReference>
<dbReference type="EMBL" id="RHFK02000019">
    <property type="protein sequence ID" value="TWW58787.1"/>
    <property type="molecule type" value="Genomic_DNA"/>
</dbReference>
<keyword evidence="5" id="KW-1185">Reference proteome</keyword>
<dbReference type="Pfam" id="PF06469">
    <property type="entry name" value="DUF1088"/>
    <property type="match status" value="1"/>
</dbReference>
<dbReference type="PROSITE" id="PS51783">
    <property type="entry name" value="PH_BEACH"/>
    <property type="match status" value="1"/>
</dbReference>
<reference evidence="4 5" key="1">
    <citation type="submission" date="2019-04" db="EMBL/GenBank/DDBJ databases">
        <title>Chromosome genome assembly for Takifugu flavidus.</title>
        <authorList>
            <person name="Xiao S."/>
        </authorList>
    </citation>
    <scope>NUCLEOTIDE SEQUENCE [LARGE SCALE GENOMIC DNA]</scope>
    <source>
        <strain evidence="4">HTHZ2018</strain>
        <tissue evidence="4">Muscle</tissue>
    </source>
</reference>
<dbReference type="GO" id="GO:0019901">
    <property type="term" value="F:protein kinase binding"/>
    <property type="evidence" value="ECO:0007669"/>
    <property type="project" value="TreeGrafter"/>
</dbReference>